<dbReference type="AlphaFoldDB" id="A0A4Y5Z1F6"/>
<proteinExistence type="predicted"/>
<dbReference type="PANTHER" id="PTHR45947:SF13">
    <property type="entry name" value="TRANSFERASE"/>
    <property type="match status" value="1"/>
</dbReference>
<dbReference type="RefSeq" id="WP_139979719.1">
    <property type="nucleotide sequence ID" value="NZ_CP041046.1"/>
</dbReference>
<keyword evidence="2" id="KW-1185">Reference proteome</keyword>
<accession>A0A4Y5Z1F6</accession>
<dbReference type="OrthoDB" id="9795746at2"/>
<organism evidence="1 2">
    <name type="scientific">Luteibacter pinisoli</name>
    <dbReference type="NCBI Taxonomy" id="2589080"/>
    <lineage>
        <taxon>Bacteria</taxon>
        <taxon>Pseudomonadati</taxon>
        <taxon>Pseudomonadota</taxon>
        <taxon>Gammaproteobacteria</taxon>
        <taxon>Lysobacterales</taxon>
        <taxon>Rhodanobacteraceae</taxon>
        <taxon>Luteibacter</taxon>
    </lineage>
</organism>
<protein>
    <submittedName>
        <fullName evidence="1">Glycosyltransferase family 4 protein</fullName>
    </submittedName>
</protein>
<dbReference type="InterPro" id="IPR050194">
    <property type="entry name" value="Glycosyltransferase_grp1"/>
</dbReference>
<dbReference type="GO" id="GO:0016757">
    <property type="term" value="F:glycosyltransferase activity"/>
    <property type="evidence" value="ECO:0007669"/>
    <property type="project" value="TreeGrafter"/>
</dbReference>
<dbReference type="Pfam" id="PF13692">
    <property type="entry name" value="Glyco_trans_1_4"/>
    <property type="match status" value="1"/>
</dbReference>
<dbReference type="CDD" id="cd03801">
    <property type="entry name" value="GT4_PimA-like"/>
    <property type="match status" value="1"/>
</dbReference>
<sequence length="374" mass="40667">MRVVQLNLHPAPQGMAPEALFAHWPTLADLPEAVAASGVDVSVLQAAHHATRFARHGVDYRFMDVRGIAAPRARARRVVEALRVGMPDVLHVHSLACAEEAFAIAQALPSLPIVLQDHADRVPNWWRRSAWRRWMRSVDAVAFTATSLAHRFETAGVFPPTLRVVAIPESSSRFTPGSRDAARLATGITGAPAVLWVGHLNDNKDPLTVLDGFARMAVKVPEARLYLAYGTAPLMDAVRRRIDGDGRLTDRVHLLGNVPHAEVETLMRAADVYVSGSHAESCGFALLEAMACGIAPVVTDIPSFRELTGNGAVGRLYPAGDVAACAEALLGAARNRPPRELVREHFQARLSFPALGRRWASVYAQLLDARRLRA</sequence>
<dbReference type="PANTHER" id="PTHR45947">
    <property type="entry name" value="SULFOQUINOVOSYL TRANSFERASE SQD2"/>
    <property type="match status" value="1"/>
</dbReference>
<gene>
    <name evidence="1" type="ORF">FIV34_03485</name>
</gene>
<dbReference type="KEGG" id="lpy:FIV34_03485"/>
<dbReference type="Gene3D" id="3.40.50.2000">
    <property type="entry name" value="Glycogen Phosphorylase B"/>
    <property type="match status" value="2"/>
</dbReference>
<dbReference type="Proteomes" id="UP000316093">
    <property type="component" value="Chromosome"/>
</dbReference>
<evidence type="ECO:0000313" key="2">
    <source>
        <dbReference type="Proteomes" id="UP000316093"/>
    </source>
</evidence>
<dbReference type="SUPFAM" id="SSF53756">
    <property type="entry name" value="UDP-Glycosyltransferase/glycogen phosphorylase"/>
    <property type="match status" value="1"/>
</dbReference>
<reference evidence="1 2" key="1">
    <citation type="submission" date="2019-06" db="EMBL/GenBank/DDBJ databases">
        <title>A complete genome sequence for Luteibacter pinisoli MAH-14.</title>
        <authorList>
            <person name="Baltrus D.A."/>
        </authorList>
    </citation>
    <scope>NUCLEOTIDE SEQUENCE [LARGE SCALE GENOMIC DNA]</scope>
    <source>
        <strain evidence="1 2">MAH-14</strain>
    </source>
</reference>
<keyword evidence="1" id="KW-0808">Transferase</keyword>
<name>A0A4Y5Z1F6_9GAMM</name>
<evidence type="ECO:0000313" key="1">
    <source>
        <dbReference type="EMBL" id="QDE38328.1"/>
    </source>
</evidence>
<dbReference type="EMBL" id="CP041046">
    <property type="protein sequence ID" value="QDE38328.1"/>
    <property type="molecule type" value="Genomic_DNA"/>
</dbReference>